<accession>A0A517T4H6</accession>
<comment type="subcellular location">
    <subcellularLocation>
        <location evidence="1">Cell inner membrane</location>
        <topology evidence="1">Multi-pass membrane protein</topology>
    </subcellularLocation>
    <subcellularLocation>
        <location evidence="13">Cell membrane</location>
        <topology evidence="13">Multi-pass membrane protein</topology>
    </subcellularLocation>
</comment>
<dbReference type="PRINTS" id="PR01900">
    <property type="entry name" value="YIDCPROTEIN"/>
</dbReference>
<evidence type="ECO:0000313" key="17">
    <source>
        <dbReference type="EMBL" id="QDT63282.1"/>
    </source>
</evidence>
<dbReference type="InterPro" id="IPR028055">
    <property type="entry name" value="YidC/Oxa/ALB_C"/>
</dbReference>
<evidence type="ECO:0000256" key="13">
    <source>
        <dbReference type="HAMAP-Rule" id="MF_01810"/>
    </source>
</evidence>
<proteinExistence type="inferred from homology"/>
<feature type="transmembrane region" description="Helical" evidence="13">
    <location>
        <begin position="7"/>
        <end position="24"/>
    </location>
</feature>
<keyword evidence="4 13" id="KW-0813">Transport</keyword>
<sequence>MDQQKRLMLFLVLSSAVIFGWGLYQQRMNPPVPPGLNKVADRVPRDRAPIEAPRPGDLVVPEVVGVPKHERKQVKLGSLDPESGYYMEAIVSTEGASLFAVELNDPRYRDLDSRDLPLKVIGTGDPRKHTLSTRFKAIDAQLPIGESSETIDWEVVKVEADAKDKGVNHRVVMRLQSPDGSIEARKSYTLRRADEGDAALGADANPAGYMIDVAIGVKNLGGRQETITYELQGPTGLPLENQDHTRKYRDLELGFLEPGGGFNSETMSASDVLEEVKKALDARLLGNAAALEEWRTPLRYAGVEVQYFTALLFPQRTGNATPEENPIIAVTTPDLVEEHADKEEFSDISLRFTSEEMKLEPGQEKSHQYQLFAGPKRKDLLKPIGADSVMDLGWFWFVSEPMLWLLHQLHNFGIPYGIAIILLTIMVRSCMYPLSKKQAISAARMKELQPKIEELKKKYGDDREKMGRAQMELFAKEGINPIGGCLPILLQLPIFIGLYQALSNSVDLRMAEFLWVDNLAAPDQLFHFPFTIPLLNTSAFNLLPIIAAVLMYFQQKLFMPPATSPEQEMQYKMMSFMPIMMGFFFYHVPAGLCVYFISSSLWSVAERKLLEKHRDPGTSPGLSPTTDSGPSPKPGSGGKQKKDDPPKQTFWTRLMDAAEDARKQAELNANQNRDKGNTNGRGGGRRKKSRK</sequence>
<organism evidence="17 18">
    <name type="scientific">Calycomorphotria hydatis</name>
    <dbReference type="NCBI Taxonomy" id="2528027"/>
    <lineage>
        <taxon>Bacteria</taxon>
        <taxon>Pseudomonadati</taxon>
        <taxon>Planctomycetota</taxon>
        <taxon>Planctomycetia</taxon>
        <taxon>Planctomycetales</taxon>
        <taxon>Planctomycetaceae</taxon>
        <taxon>Calycomorphotria</taxon>
    </lineage>
</organism>
<feature type="domain" description="Membrane insertase YidC/Oxa/ALB C-terminal" evidence="15">
    <location>
        <begin position="416"/>
        <end position="609"/>
    </location>
</feature>
<dbReference type="KEGG" id="chya:V22_05010"/>
<evidence type="ECO:0000256" key="3">
    <source>
        <dbReference type="ARBA" id="ARBA00015325"/>
    </source>
</evidence>
<dbReference type="GO" id="GO:0032977">
    <property type="term" value="F:membrane insertase activity"/>
    <property type="evidence" value="ECO:0007669"/>
    <property type="project" value="InterPro"/>
</dbReference>
<keyword evidence="6 13" id="KW-0812">Transmembrane</keyword>
<evidence type="ECO:0000259" key="15">
    <source>
        <dbReference type="Pfam" id="PF02096"/>
    </source>
</evidence>
<keyword evidence="18" id="KW-1185">Reference proteome</keyword>
<dbReference type="RefSeq" id="WP_145259477.1">
    <property type="nucleotide sequence ID" value="NZ_CP036316.1"/>
</dbReference>
<dbReference type="PANTHER" id="PTHR12428:SF65">
    <property type="entry name" value="CYTOCHROME C OXIDASE ASSEMBLY PROTEIN COX18, MITOCHONDRIAL"/>
    <property type="match status" value="1"/>
</dbReference>
<dbReference type="InterPro" id="IPR001708">
    <property type="entry name" value="YidC/ALB3/OXA1/COX18"/>
</dbReference>
<dbReference type="EMBL" id="CP036316">
    <property type="protein sequence ID" value="QDT63282.1"/>
    <property type="molecule type" value="Genomic_DNA"/>
</dbReference>
<evidence type="ECO:0000259" key="16">
    <source>
        <dbReference type="Pfam" id="PF14849"/>
    </source>
</evidence>
<feature type="transmembrane region" description="Helical" evidence="13">
    <location>
        <begin position="414"/>
        <end position="435"/>
    </location>
</feature>
<gene>
    <name evidence="13 17" type="primary">yidC</name>
    <name evidence="17" type="ORF">V22_05010</name>
</gene>
<reference evidence="17 18" key="1">
    <citation type="submission" date="2019-02" db="EMBL/GenBank/DDBJ databases">
        <title>Deep-cultivation of Planctomycetes and their phenomic and genomic characterization uncovers novel biology.</title>
        <authorList>
            <person name="Wiegand S."/>
            <person name="Jogler M."/>
            <person name="Boedeker C."/>
            <person name="Pinto D."/>
            <person name="Vollmers J."/>
            <person name="Rivas-Marin E."/>
            <person name="Kohn T."/>
            <person name="Peeters S.H."/>
            <person name="Heuer A."/>
            <person name="Rast P."/>
            <person name="Oberbeckmann S."/>
            <person name="Bunk B."/>
            <person name="Jeske O."/>
            <person name="Meyerdierks A."/>
            <person name="Storesund J.E."/>
            <person name="Kallscheuer N."/>
            <person name="Luecker S."/>
            <person name="Lage O.M."/>
            <person name="Pohl T."/>
            <person name="Merkel B.J."/>
            <person name="Hornburger P."/>
            <person name="Mueller R.-W."/>
            <person name="Bruemmer F."/>
            <person name="Labrenz M."/>
            <person name="Spormann A.M."/>
            <person name="Op den Camp H."/>
            <person name="Overmann J."/>
            <person name="Amann R."/>
            <person name="Jetten M.S.M."/>
            <person name="Mascher T."/>
            <person name="Medema M.H."/>
            <person name="Devos D.P."/>
            <person name="Kaster A.-K."/>
            <person name="Ovreas L."/>
            <person name="Rohde M."/>
            <person name="Galperin M.Y."/>
            <person name="Jogler C."/>
        </authorList>
    </citation>
    <scope>NUCLEOTIDE SEQUENCE [LARGE SCALE GENOMIC DNA]</scope>
    <source>
        <strain evidence="17 18">V22</strain>
    </source>
</reference>
<feature type="transmembrane region" description="Helical" evidence="13">
    <location>
        <begin position="574"/>
        <end position="597"/>
    </location>
</feature>
<dbReference type="GO" id="GO:0015031">
    <property type="term" value="P:protein transport"/>
    <property type="evidence" value="ECO:0007669"/>
    <property type="project" value="UniProtKB-KW"/>
</dbReference>
<feature type="transmembrane region" description="Helical" evidence="13">
    <location>
        <begin position="478"/>
        <end position="502"/>
    </location>
</feature>
<dbReference type="NCBIfam" id="TIGR03592">
    <property type="entry name" value="yidC_oxa1_cterm"/>
    <property type="match status" value="1"/>
</dbReference>
<evidence type="ECO:0000256" key="7">
    <source>
        <dbReference type="ARBA" id="ARBA00022927"/>
    </source>
</evidence>
<evidence type="ECO:0000256" key="11">
    <source>
        <dbReference type="ARBA" id="ARBA00033245"/>
    </source>
</evidence>
<dbReference type="OrthoDB" id="9780552at2"/>
<evidence type="ECO:0000256" key="5">
    <source>
        <dbReference type="ARBA" id="ARBA00022475"/>
    </source>
</evidence>
<keyword evidence="10 13" id="KW-0143">Chaperone</keyword>
<dbReference type="GO" id="GO:0051205">
    <property type="term" value="P:protein insertion into membrane"/>
    <property type="evidence" value="ECO:0007669"/>
    <property type="project" value="TreeGrafter"/>
</dbReference>
<evidence type="ECO:0000256" key="10">
    <source>
        <dbReference type="ARBA" id="ARBA00023186"/>
    </source>
</evidence>
<evidence type="ECO:0000256" key="2">
    <source>
        <dbReference type="ARBA" id="ARBA00010527"/>
    </source>
</evidence>
<dbReference type="Pfam" id="PF14849">
    <property type="entry name" value="YidC_periplas"/>
    <property type="match status" value="1"/>
</dbReference>
<feature type="region of interest" description="Disordered" evidence="14">
    <location>
        <begin position="613"/>
        <end position="691"/>
    </location>
</feature>
<dbReference type="InterPro" id="IPR047196">
    <property type="entry name" value="YidC_ALB_C"/>
</dbReference>
<dbReference type="InterPro" id="IPR028053">
    <property type="entry name" value="Membr_insert_YidC_N"/>
</dbReference>
<evidence type="ECO:0000256" key="12">
    <source>
        <dbReference type="ARBA" id="ARBA00033342"/>
    </source>
</evidence>
<comment type="function">
    <text evidence="13">Required for the insertion and/or proper folding and/or complex formation of integral membrane proteins into the membrane. Involved in integration of membrane proteins that insert both dependently and independently of the Sec translocase complex, as well as at least some lipoproteins. Aids folding of multispanning membrane proteins.</text>
</comment>
<dbReference type="InterPro" id="IPR038221">
    <property type="entry name" value="YidC_periplasmic_sf"/>
</dbReference>
<dbReference type="Gene3D" id="2.70.98.90">
    <property type="match status" value="1"/>
</dbReference>
<evidence type="ECO:0000256" key="1">
    <source>
        <dbReference type="ARBA" id="ARBA00004429"/>
    </source>
</evidence>
<dbReference type="PANTHER" id="PTHR12428">
    <property type="entry name" value="OXA1"/>
    <property type="match status" value="1"/>
</dbReference>
<feature type="transmembrane region" description="Helical" evidence="13">
    <location>
        <begin position="532"/>
        <end position="553"/>
    </location>
</feature>
<evidence type="ECO:0000256" key="6">
    <source>
        <dbReference type="ARBA" id="ARBA00022692"/>
    </source>
</evidence>
<keyword evidence="7 13" id="KW-0653">Protein transport</keyword>
<keyword evidence="8 13" id="KW-1133">Transmembrane helix</keyword>
<keyword evidence="5 13" id="KW-1003">Cell membrane</keyword>
<comment type="subunit">
    <text evidence="13">Interacts with the Sec translocase complex via SecD. Specifically interacts with transmembrane segments of nascent integral membrane proteins during membrane integration.</text>
</comment>
<evidence type="ECO:0000256" key="9">
    <source>
        <dbReference type="ARBA" id="ARBA00023136"/>
    </source>
</evidence>
<dbReference type="InterPro" id="IPR019998">
    <property type="entry name" value="Membr_insert_YidC"/>
</dbReference>
<dbReference type="Pfam" id="PF02096">
    <property type="entry name" value="60KD_IMP"/>
    <property type="match status" value="1"/>
</dbReference>
<name>A0A517T4H6_9PLAN</name>
<evidence type="ECO:0000256" key="8">
    <source>
        <dbReference type="ARBA" id="ARBA00022989"/>
    </source>
</evidence>
<evidence type="ECO:0000256" key="4">
    <source>
        <dbReference type="ARBA" id="ARBA00022448"/>
    </source>
</evidence>
<dbReference type="AlphaFoldDB" id="A0A517T4H6"/>
<dbReference type="Proteomes" id="UP000319976">
    <property type="component" value="Chromosome"/>
</dbReference>
<dbReference type="NCBIfam" id="TIGR03593">
    <property type="entry name" value="yidC_nterm"/>
    <property type="match status" value="1"/>
</dbReference>
<evidence type="ECO:0000313" key="18">
    <source>
        <dbReference type="Proteomes" id="UP000319976"/>
    </source>
</evidence>
<dbReference type="CDD" id="cd20070">
    <property type="entry name" value="5TM_YidC_Alb3"/>
    <property type="match status" value="1"/>
</dbReference>
<dbReference type="PRINTS" id="PR00701">
    <property type="entry name" value="60KDINNERMP"/>
</dbReference>
<evidence type="ECO:0000256" key="14">
    <source>
        <dbReference type="SAM" id="MobiDB-lite"/>
    </source>
</evidence>
<dbReference type="CDD" id="cd19961">
    <property type="entry name" value="EcYidC-like_peri"/>
    <property type="match status" value="1"/>
</dbReference>
<keyword evidence="9 13" id="KW-0472">Membrane</keyword>
<dbReference type="HAMAP" id="MF_01810">
    <property type="entry name" value="YidC_type1"/>
    <property type="match status" value="1"/>
</dbReference>
<comment type="similarity">
    <text evidence="2 13">Belongs to the OXA1/ALB3/YidC family. Type 1 subfamily.</text>
</comment>
<feature type="domain" description="Membrane insertase YidC N-terminal" evidence="16">
    <location>
        <begin position="89"/>
        <end position="405"/>
    </location>
</feature>
<dbReference type="GO" id="GO:0005886">
    <property type="term" value="C:plasma membrane"/>
    <property type="evidence" value="ECO:0007669"/>
    <property type="project" value="UniProtKB-SubCell"/>
</dbReference>
<protein>
    <recommendedName>
        <fullName evidence="3 13">Membrane protein insertase YidC</fullName>
    </recommendedName>
    <alternativeName>
        <fullName evidence="12 13">Foldase YidC</fullName>
    </alternativeName>
    <alternativeName>
        <fullName evidence="11 13">Membrane integrase YidC</fullName>
    </alternativeName>
    <alternativeName>
        <fullName evidence="13">Membrane protein YidC</fullName>
    </alternativeName>
</protein>